<dbReference type="GO" id="GO:0005524">
    <property type="term" value="F:ATP binding"/>
    <property type="evidence" value="ECO:0007669"/>
    <property type="project" value="UniProtKB-KW"/>
</dbReference>
<dbReference type="AlphaFoldDB" id="A0A1T5LA16"/>
<dbReference type="RefSeq" id="WP_079575372.1">
    <property type="nucleotide sequence ID" value="NZ_FUZQ01000005.1"/>
</dbReference>
<gene>
    <name evidence="7" type="ORF">SAMN04324258_3130</name>
</gene>
<dbReference type="OrthoDB" id="9795789at2"/>
<dbReference type="SUPFAM" id="SSF53613">
    <property type="entry name" value="Ribokinase-like"/>
    <property type="match status" value="1"/>
</dbReference>
<dbReference type="InterPro" id="IPR011611">
    <property type="entry name" value="PfkB_dom"/>
</dbReference>
<name>A0A1T5LA16_9MICO</name>
<dbReference type="CDD" id="cd01167">
    <property type="entry name" value="bac_FRK"/>
    <property type="match status" value="1"/>
</dbReference>
<accession>A0A1T5LA16</accession>
<evidence type="ECO:0000313" key="7">
    <source>
        <dbReference type="EMBL" id="SKC72268.1"/>
    </source>
</evidence>
<organism evidence="7 8">
    <name type="scientific">Krasilnikoviella flava</name>
    <dbReference type="NCBI Taxonomy" id="526729"/>
    <lineage>
        <taxon>Bacteria</taxon>
        <taxon>Bacillati</taxon>
        <taxon>Actinomycetota</taxon>
        <taxon>Actinomycetes</taxon>
        <taxon>Micrococcales</taxon>
        <taxon>Promicromonosporaceae</taxon>
        <taxon>Krasilnikoviella</taxon>
    </lineage>
</organism>
<dbReference type="Proteomes" id="UP000189777">
    <property type="component" value="Unassembled WGS sequence"/>
</dbReference>
<dbReference type="Gene3D" id="3.40.1190.20">
    <property type="match status" value="1"/>
</dbReference>
<dbReference type="EMBL" id="FUZQ01000005">
    <property type="protein sequence ID" value="SKC72268.1"/>
    <property type="molecule type" value="Genomic_DNA"/>
</dbReference>
<evidence type="ECO:0000256" key="2">
    <source>
        <dbReference type="ARBA" id="ARBA00022679"/>
    </source>
</evidence>
<keyword evidence="8" id="KW-1185">Reference proteome</keyword>
<evidence type="ECO:0000256" key="5">
    <source>
        <dbReference type="ARBA" id="ARBA00022840"/>
    </source>
</evidence>
<protein>
    <submittedName>
        <fullName evidence="7">Fructokinase</fullName>
    </submittedName>
</protein>
<dbReference type="PROSITE" id="PS00584">
    <property type="entry name" value="PFKB_KINASES_2"/>
    <property type="match status" value="1"/>
</dbReference>
<keyword evidence="3" id="KW-0547">Nucleotide-binding</keyword>
<dbReference type="PANTHER" id="PTHR43085:SF1">
    <property type="entry name" value="PSEUDOURIDINE KINASE-RELATED"/>
    <property type="match status" value="1"/>
</dbReference>
<sequence length="304" mass="31165">MSELVVVGEALVDIVEDGNGARAQHPGGSPANVALGLARLGRSVDLLTWLARDQAGAGVVDHLEASGVTVLPASLGASRTSSALARLDAGGGATYEFDLEWHLATAAPVQDVSVLHTGSIAAVADTVPADALLRMIHDARRSATITYDPNLRPSIMGDVEVVLARVEGLVAAADVVKVSEEDLGWLHPDAEPLDVASTWANDLGCALVVVTHGGRGATAVRSHGRHLEVPARPVEIVDTVGAGDAFMGGLLAALHGRGLTGADRRDGLHRADATALEAVLDFASRVAAVTVGRAGANPPYLAEL</sequence>
<dbReference type="STRING" id="526729.SAMN04324258_3130"/>
<proteinExistence type="inferred from homology"/>
<reference evidence="7 8" key="1">
    <citation type="submission" date="2017-02" db="EMBL/GenBank/DDBJ databases">
        <authorList>
            <person name="Peterson S.W."/>
        </authorList>
    </citation>
    <scope>NUCLEOTIDE SEQUENCE [LARGE SCALE GENOMIC DNA]</scope>
    <source>
        <strain evidence="7 8">DSM 21481</strain>
    </source>
</reference>
<dbReference type="InterPro" id="IPR002173">
    <property type="entry name" value="Carboh/pur_kinase_PfkB_CS"/>
</dbReference>
<dbReference type="InterPro" id="IPR029056">
    <property type="entry name" value="Ribokinase-like"/>
</dbReference>
<keyword evidence="5" id="KW-0067">ATP-binding</keyword>
<feature type="domain" description="Carbohydrate kinase PfkB" evidence="6">
    <location>
        <begin position="1"/>
        <end position="299"/>
    </location>
</feature>
<evidence type="ECO:0000259" key="6">
    <source>
        <dbReference type="Pfam" id="PF00294"/>
    </source>
</evidence>
<evidence type="ECO:0000313" key="8">
    <source>
        <dbReference type="Proteomes" id="UP000189777"/>
    </source>
</evidence>
<evidence type="ECO:0000256" key="4">
    <source>
        <dbReference type="ARBA" id="ARBA00022777"/>
    </source>
</evidence>
<comment type="similarity">
    <text evidence="1">Belongs to the carbohydrate kinase PfkB family.</text>
</comment>
<dbReference type="PANTHER" id="PTHR43085">
    <property type="entry name" value="HEXOKINASE FAMILY MEMBER"/>
    <property type="match status" value="1"/>
</dbReference>
<dbReference type="Pfam" id="PF00294">
    <property type="entry name" value="PfkB"/>
    <property type="match status" value="1"/>
</dbReference>
<dbReference type="InterPro" id="IPR050306">
    <property type="entry name" value="PfkB_Carbo_kinase"/>
</dbReference>
<dbReference type="GO" id="GO:0016301">
    <property type="term" value="F:kinase activity"/>
    <property type="evidence" value="ECO:0007669"/>
    <property type="project" value="UniProtKB-KW"/>
</dbReference>
<keyword evidence="4 7" id="KW-0418">Kinase</keyword>
<evidence type="ECO:0000256" key="1">
    <source>
        <dbReference type="ARBA" id="ARBA00010688"/>
    </source>
</evidence>
<evidence type="ECO:0000256" key="3">
    <source>
        <dbReference type="ARBA" id="ARBA00022741"/>
    </source>
</evidence>
<keyword evidence="2" id="KW-0808">Transferase</keyword>